<keyword evidence="4" id="KW-0472">Membrane</keyword>
<dbReference type="RefSeq" id="WP_254083178.1">
    <property type="nucleotide sequence ID" value="NZ_JAHESE010000002.1"/>
</dbReference>
<dbReference type="InterPro" id="IPR011990">
    <property type="entry name" value="TPR-like_helical_dom_sf"/>
</dbReference>
<dbReference type="InterPro" id="IPR012944">
    <property type="entry name" value="SusD_RagB_dom"/>
</dbReference>
<feature type="signal peptide" evidence="6">
    <location>
        <begin position="1"/>
        <end position="19"/>
    </location>
</feature>
<evidence type="ECO:0000313" key="9">
    <source>
        <dbReference type="EMBL" id="MBT1707592.1"/>
    </source>
</evidence>
<dbReference type="AlphaFoldDB" id="A0AAP2GUI5"/>
<dbReference type="SUPFAM" id="SSF48452">
    <property type="entry name" value="TPR-like"/>
    <property type="match status" value="1"/>
</dbReference>
<organism evidence="9 10">
    <name type="scientific">Dawidia cretensis</name>
    <dbReference type="NCBI Taxonomy" id="2782350"/>
    <lineage>
        <taxon>Bacteria</taxon>
        <taxon>Pseudomonadati</taxon>
        <taxon>Bacteroidota</taxon>
        <taxon>Cytophagia</taxon>
        <taxon>Cytophagales</taxon>
        <taxon>Chryseotaleaceae</taxon>
        <taxon>Dawidia</taxon>
    </lineage>
</organism>
<evidence type="ECO:0000256" key="3">
    <source>
        <dbReference type="ARBA" id="ARBA00022729"/>
    </source>
</evidence>
<dbReference type="PROSITE" id="PS51257">
    <property type="entry name" value="PROKAR_LIPOPROTEIN"/>
    <property type="match status" value="1"/>
</dbReference>
<evidence type="ECO:0000256" key="5">
    <source>
        <dbReference type="ARBA" id="ARBA00023237"/>
    </source>
</evidence>
<sequence>MMKKILYFTLLLVVASACDVLDVKPTDSISVDAAFKDKNGIEKGILGAYASFTNLGYYGRTYLLFSDLAADNLYHPSDATAQEYAQVDNNAILPENGSIDGIWTSAYQGINIANNVIAKVPTIADMTDEEKTLALAELHFIRALNHFNLLNFFGAIPIKLTATVGSDGVDVPRSNADAVYEQIIADLTFAETNLPVSSQKARASKHAATALLARVYLYKGDYELARTKAKQVIDSKAYSLLAYDKIFVDQSNESIFEIDFTTINRNRIAEYALPVALNGRREVAPPAEMLAAYEPADTLRKQASLRDTSNVFYPAKYDDLATGAENVIVLRLAEMYLIRAEADARSEGNIDSIRADINVIRHRAGLEDTEAESYTTLLTAIEYERRIEFAFEGHRWFDLVRTNRALDVLPLVNDVDQTLFPIPLEEILTNRHPDMEQNHGY</sequence>
<evidence type="ECO:0000256" key="4">
    <source>
        <dbReference type="ARBA" id="ARBA00023136"/>
    </source>
</evidence>
<dbReference type="Proteomes" id="UP001319080">
    <property type="component" value="Unassembled WGS sequence"/>
</dbReference>
<keyword evidence="10" id="KW-1185">Reference proteome</keyword>
<dbReference type="Pfam" id="PF07980">
    <property type="entry name" value="SusD_RagB"/>
    <property type="match status" value="1"/>
</dbReference>
<feature type="domain" description="SusD-like N-terminal" evidence="8">
    <location>
        <begin position="21"/>
        <end position="217"/>
    </location>
</feature>
<dbReference type="Gene3D" id="1.25.40.390">
    <property type="match status" value="1"/>
</dbReference>
<dbReference type="Pfam" id="PF14322">
    <property type="entry name" value="SusD-like_3"/>
    <property type="match status" value="1"/>
</dbReference>
<dbReference type="CDD" id="cd08977">
    <property type="entry name" value="SusD"/>
    <property type="match status" value="1"/>
</dbReference>
<keyword evidence="3 6" id="KW-0732">Signal</keyword>
<keyword evidence="5" id="KW-0998">Cell outer membrane</keyword>
<dbReference type="EMBL" id="JAHESE010000002">
    <property type="protein sequence ID" value="MBT1707592.1"/>
    <property type="molecule type" value="Genomic_DNA"/>
</dbReference>
<feature type="chain" id="PRO_5042835808" evidence="6">
    <location>
        <begin position="20"/>
        <end position="441"/>
    </location>
</feature>
<protein>
    <submittedName>
        <fullName evidence="9">RagB/SusD family nutrient uptake outer membrane protein</fullName>
    </submittedName>
</protein>
<evidence type="ECO:0000256" key="2">
    <source>
        <dbReference type="ARBA" id="ARBA00006275"/>
    </source>
</evidence>
<proteinExistence type="inferred from homology"/>
<evidence type="ECO:0000259" key="7">
    <source>
        <dbReference type="Pfam" id="PF07980"/>
    </source>
</evidence>
<reference evidence="9 10" key="1">
    <citation type="submission" date="2021-05" db="EMBL/GenBank/DDBJ databases">
        <title>A Polyphasic approach of four new species of the genus Ohtaekwangia: Ohtaekwangia histidinii sp. nov., Ohtaekwangia cretensis sp. nov., Ohtaekwangia indiensis sp. nov., Ohtaekwangia reichenbachii sp. nov. from diverse environment.</title>
        <authorList>
            <person name="Octaviana S."/>
        </authorList>
    </citation>
    <scope>NUCLEOTIDE SEQUENCE [LARGE SCALE GENOMIC DNA]</scope>
    <source>
        <strain evidence="9 10">PWU5</strain>
    </source>
</reference>
<comment type="caution">
    <text evidence="9">The sequence shown here is derived from an EMBL/GenBank/DDBJ whole genome shotgun (WGS) entry which is preliminary data.</text>
</comment>
<gene>
    <name evidence="9" type="ORF">KK062_05130</name>
</gene>
<evidence type="ECO:0000256" key="6">
    <source>
        <dbReference type="SAM" id="SignalP"/>
    </source>
</evidence>
<evidence type="ECO:0000313" key="10">
    <source>
        <dbReference type="Proteomes" id="UP001319080"/>
    </source>
</evidence>
<feature type="domain" description="RagB/SusD" evidence="7">
    <location>
        <begin position="312"/>
        <end position="404"/>
    </location>
</feature>
<name>A0AAP2GUI5_9BACT</name>
<dbReference type="InterPro" id="IPR033985">
    <property type="entry name" value="SusD-like_N"/>
</dbReference>
<accession>A0AAP2GUI5</accession>
<comment type="similarity">
    <text evidence="2">Belongs to the SusD family.</text>
</comment>
<evidence type="ECO:0000259" key="8">
    <source>
        <dbReference type="Pfam" id="PF14322"/>
    </source>
</evidence>
<comment type="subcellular location">
    <subcellularLocation>
        <location evidence="1">Cell outer membrane</location>
    </subcellularLocation>
</comment>
<dbReference type="GO" id="GO:0009279">
    <property type="term" value="C:cell outer membrane"/>
    <property type="evidence" value="ECO:0007669"/>
    <property type="project" value="UniProtKB-SubCell"/>
</dbReference>
<evidence type="ECO:0000256" key="1">
    <source>
        <dbReference type="ARBA" id="ARBA00004442"/>
    </source>
</evidence>